<feature type="binding site" evidence="17">
    <location>
        <position position="191"/>
    </location>
    <ligand>
        <name>Mn(2+)</name>
        <dbReference type="ChEBI" id="CHEBI:29035"/>
    </ligand>
</feature>
<evidence type="ECO:0000256" key="18">
    <source>
        <dbReference type="PIRSR" id="PIRSR605027-4"/>
    </source>
</evidence>
<evidence type="ECO:0000256" key="8">
    <source>
        <dbReference type="ARBA" id="ARBA00022989"/>
    </source>
</evidence>
<feature type="binding site" evidence="16">
    <location>
        <position position="118"/>
    </location>
    <ligand>
        <name>UDP-alpha-D-glucuronate</name>
        <dbReference type="ChEBI" id="CHEBI:58052"/>
    </ligand>
</feature>
<reference evidence="22" key="1">
    <citation type="journal article" date="2014" name="Nature">
        <title>Elephant shark genome provides unique insights into gnathostome evolution.</title>
        <authorList>
            <consortium name="International Elephant Shark Genome Sequencing Consortium"/>
            <person name="Venkatesh B."/>
            <person name="Lee A.P."/>
            <person name="Ravi V."/>
            <person name="Maurya A.K."/>
            <person name="Lian M.M."/>
            <person name="Swann J.B."/>
            <person name="Ohta Y."/>
            <person name="Flajnik M.F."/>
            <person name="Sutoh Y."/>
            <person name="Kasahara M."/>
            <person name="Hoon S."/>
            <person name="Gangu V."/>
            <person name="Roy S.W."/>
            <person name="Irimia M."/>
            <person name="Korzh V."/>
            <person name="Kondrychyn I."/>
            <person name="Lim Z.W."/>
            <person name="Tay B.H."/>
            <person name="Tohari S."/>
            <person name="Kong K.W."/>
            <person name="Ho S."/>
            <person name="Lorente-Galdos B."/>
            <person name="Quilez J."/>
            <person name="Marques-Bonet T."/>
            <person name="Raney B.J."/>
            <person name="Ingham P.W."/>
            <person name="Tay A."/>
            <person name="Hillier L.W."/>
            <person name="Minx P."/>
            <person name="Boehm T."/>
            <person name="Wilson R.K."/>
            <person name="Brenner S."/>
            <person name="Warren W.C."/>
        </authorList>
    </citation>
    <scope>NUCLEOTIDE SEQUENCE</scope>
    <source>
        <tissue evidence="22">Brain</tissue>
    </source>
</reference>
<keyword evidence="19" id="KW-1015">Disulfide bond</keyword>
<dbReference type="CTD" id="26229"/>
<evidence type="ECO:0000256" key="4">
    <source>
        <dbReference type="ARBA" id="ARBA00022679"/>
    </source>
</evidence>
<feature type="binding site" evidence="16">
    <location>
        <begin position="303"/>
        <end position="305"/>
    </location>
    <ligand>
        <name>UDP-alpha-D-glucuronate</name>
        <dbReference type="ChEBI" id="CHEBI:58052"/>
    </ligand>
</feature>
<dbReference type="FunFam" id="3.90.550.10:FF:000010">
    <property type="entry name" value="Galactosylgalactosylxylosylprotein 3-beta-glucuronosyltransferase"/>
    <property type="match status" value="1"/>
</dbReference>
<feature type="site" description="Interaction with galactose moiety of substrate glycoprotein" evidence="18">
    <location>
        <position position="313"/>
    </location>
</feature>
<dbReference type="GO" id="GO:0015018">
    <property type="term" value="F:galactosylgalactosylxylosylprotein 3-beta-glucuronosyltransferase activity"/>
    <property type="evidence" value="ECO:0007669"/>
    <property type="project" value="UniProtKB-UniRule"/>
</dbReference>
<dbReference type="PANTHER" id="PTHR10896:SF65">
    <property type="entry name" value="GALACTOSYLGALACTOSYLXYLOSYLPROTEIN 3-BETA-GLUCURONOSYLTRANSFERASE 3"/>
    <property type="match status" value="1"/>
</dbReference>
<evidence type="ECO:0000256" key="1">
    <source>
        <dbReference type="ARBA" id="ARBA00001936"/>
    </source>
</evidence>
<dbReference type="GO" id="GO:0000139">
    <property type="term" value="C:Golgi membrane"/>
    <property type="evidence" value="ECO:0007669"/>
    <property type="project" value="UniProtKB-SubCell"/>
</dbReference>
<dbReference type="GeneID" id="103171591"/>
<keyword evidence="4 20" id="KW-0808">Transferase</keyword>
<keyword evidence="5 20" id="KW-0812">Transmembrane</keyword>
<proteinExistence type="evidence at transcript level"/>
<feature type="transmembrane region" description="Helical" evidence="20">
    <location>
        <begin position="12"/>
        <end position="31"/>
    </location>
</feature>
<name>V9L0F8_CALMI</name>
<evidence type="ECO:0000256" key="13">
    <source>
        <dbReference type="ARBA" id="ARBA00047979"/>
    </source>
</evidence>
<feature type="binding site" evidence="16">
    <location>
        <position position="166"/>
    </location>
    <ligand>
        <name>UDP-alpha-D-glucuronate</name>
        <dbReference type="ChEBI" id="CHEBI:58052"/>
    </ligand>
</feature>
<dbReference type="EC" id="2.4.1.135" evidence="3 20"/>
<dbReference type="CDD" id="cd00218">
    <property type="entry name" value="GlcAT-I"/>
    <property type="match status" value="1"/>
</dbReference>
<comment type="cofactor">
    <cofactor evidence="1 17 20">
        <name>Mn(2+)</name>
        <dbReference type="ChEBI" id="CHEBI:29035"/>
    </cofactor>
</comment>
<keyword evidence="12 17" id="KW-0464">Manganese</keyword>
<dbReference type="PANTHER" id="PTHR10896">
    <property type="entry name" value="GALACTOSYLGALACTOSYLXYLOSYLPROTEIN 3-BETA-GLUCURONOSYLTRANSFERASE BETA-1,3-GLUCURONYLTRANSFERASE"/>
    <property type="match status" value="1"/>
</dbReference>
<evidence type="ECO:0000256" key="5">
    <source>
        <dbReference type="ARBA" id="ARBA00022692"/>
    </source>
</evidence>
<evidence type="ECO:0000256" key="11">
    <source>
        <dbReference type="ARBA" id="ARBA00023180"/>
    </source>
</evidence>
<evidence type="ECO:0000313" key="22">
    <source>
        <dbReference type="EMBL" id="AFP04745.1"/>
    </source>
</evidence>
<evidence type="ECO:0000256" key="14">
    <source>
        <dbReference type="ARBA" id="ARBA00060399"/>
    </source>
</evidence>
<accession>V9L0F8</accession>
<evidence type="ECO:0000256" key="17">
    <source>
        <dbReference type="PIRSR" id="PIRSR605027-3"/>
    </source>
</evidence>
<evidence type="ECO:0000256" key="6">
    <source>
        <dbReference type="ARBA" id="ARBA00022723"/>
    </source>
</evidence>
<comment type="subcellular location">
    <subcellularLocation>
        <location evidence="14">Endomembrane system</location>
        <topology evidence="14">Single-pass type II membrane protein</topology>
    </subcellularLocation>
    <subcellularLocation>
        <location evidence="20">Golgi apparatus membrane</location>
        <topology evidence="20">Single-pass type II membrane protein</topology>
    </subcellularLocation>
</comment>
<dbReference type="OrthoDB" id="675023at2759"/>
<evidence type="ECO:0000256" key="21">
    <source>
        <dbReference type="SAM" id="Coils"/>
    </source>
</evidence>
<feature type="site" description="Interaction with galactose moiety of substrate glycoprotein" evidence="18">
    <location>
        <position position="222"/>
    </location>
</feature>
<comment type="similarity">
    <text evidence="2 20">Belongs to the glycosyltransferase 43 family.</text>
</comment>
<comment type="pathway">
    <text evidence="20">Protein modification; protein glycosylation.</text>
</comment>
<feature type="binding site" evidence="16">
    <location>
        <begin position="87"/>
        <end position="89"/>
    </location>
    <ligand>
        <name>UDP-alpha-D-glucuronate</name>
        <dbReference type="ChEBI" id="CHEBI:58052"/>
    </ligand>
</feature>
<sequence length="330" mass="38004">MRLTRLKLKNVFVVYFVVSAAALMYALLQLGQQCDCTPQMRSSNELVRQKDQRVLHLQNEVKKLQKQVRAEEEAERRQLPTIYAVTPTYSRLVQKAELVRLSQTFLHVRKFHWIVVEDAANRSKLVAEILAQSGLVYTHLSVPTPTIHKLKESDPNWLKPRGVEQRNLAIQWLRENRELSEEGVVYFADDDNTYSTKLFDEMRWTKRVSVWPVGLVGGLRFERPLVEGGKVVGFHTAWKPTRPFPMDMAGFSVALQLLLANREAKFDINAERGYLESSLLQSVVSIEELEPKANNCDKVLVWHTRTEKPKMKQEDALLKQGKGSEVHIEV</sequence>
<keyword evidence="6 17" id="KW-0479">Metal-binding</keyword>
<dbReference type="EMBL" id="JW872227">
    <property type="protein sequence ID" value="AFP04745.1"/>
    <property type="molecule type" value="mRNA"/>
</dbReference>
<dbReference type="InterPro" id="IPR029044">
    <property type="entry name" value="Nucleotide-diphossugar_trans"/>
</dbReference>
<feature type="binding site" evidence="16">
    <location>
        <position position="161"/>
    </location>
    <ligand>
        <name>UDP-alpha-D-glucuronate</name>
        <dbReference type="ChEBI" id="CHEBI:58052"/>
    </ligand>
</feature>
<evidence type="ECO:0000256" key="7">
    <source>
        <dbReference type="ARBA" id="ARBA00022968"/>
    </source>
</evidence>
<feature type="binding site" evidence="16">
    <location>
        <begin position="189"/>
        <end position="191"/>
    </location>
    <ligand>
        <name>UDP-alpha-D-glucuronate</name>
        <dbReference type="ChEBI" id="CHEBI:58052"/>
    </ligand>
</feature>
<comment type="catalytic activity">
    <reaction evidence="13 20">
        <text>3-O-(beta-D-galactosyl-(1-&gt;3)-beta-D-galactosyl-(1-&gt;4)-beta-D-xylosyl)-L-seryl-[protein] + UDP-alpha-D-glucuronate = 3-O-(beta-D-GlcA-(1-&gt;3)-beta-D-Gal-(1-&gt;3)-beta-D-Gal-(1-&gt;4)-beta-D-Xyl)-L-seryl-[protein] + UDP + H(+)</text>
        <dbReference type="Rhea" id="RHEA:24168"/>
        <dbReference type="Rhea" id="RHEA-COMP:12571"/>
        <dbReference type="Rhea" id="RHEA-COMP:12573"/>
        <dbReference type="ChEBI" id="CHEBI:15378"/>
        <dbReference type="ChEBI" id="CHEBI:58052"/>
        <dbReference type="ChEBI" id="CHEBI:58223"/>
        <dbReference type="ChEBI" id="CHEBI:132090"/>
        <dbReference type="ChEBI" id="CHEBI:132093"/>
        <dbReference type="EC" id="2.4.1.135"/>
    </reaction>
</comment>
<dbReference type="AlphaFoldDB" id="V9L0F8"/>
<evidence type="ECO:0000256" key="9">
    <source>
        <dbReference type="ARBA" id="ARBA00023034"/>
    </source>
</evidence>
<dbReference type="Pfam" id="PF03360">
    <property type="entry name" value="Glyco_transf_43"/>
    <property type="match status" value="1"/>
</dbReference>
<dbReference type="Gene3D" id="3.90.550.10">
    <property type="entry name" value="Spore Coat Polysaccharide Biosynthesis Protein SpsA, Chain A"/>
    <property type="match status" value="1"/>
</dbReference>
<evidence type="ECO:0000256" key="15">
    <source>
        <dbReference type="PIRSR" id="PIRSR605027-1"/>
    </source>
</evidence>
<dbReference type="UniPathway" id="UPA00378"/>
<protein>
    <recommendedName>
        <fullName evidence="3 20">Galactosylgalactosylxylosylprotein 3-beta-glucuronosyltransferase</fullName>
        <ecNumber evidence="3 20">2.4.1.135</ecNumber>
    </recommendedName>
</protein>
<keyword evidence="7 20" id="KW-0735">Signal-anchor</keyword>
<keyword evidence="21" id="KW-0175">Coiled coil</keyword>
<evidence type="ECO:0000256" key="19">
    <source>
        <dbReference type="PIRSR" id="PIRSR605027-5"/>
    </source>
</evidence>
<dbReference type="GO" id="GO:0005975">
    <property type="term" value="P:carbohydrate metabolic process"/>
    <property type="evidence" value="ECO:0007669"/>
    <property type="project" value="TreeGrafter"/>
</dbReference>
<dbReference type="KEGG" id="cmk:103171591"/>
<keyword evidence="9 20" id="KW-0333">Golgi apparatus</keyword>
<evidence type="ECO:0000256" key="10">
    <source>
        <dbReference type="ARBA" id="ARBA00023136"/>
    </source>
</evidence>
<keyword evidence="8 20" id="KW-1133">Transmembrane helix</keyword>
<keyword evidence="10 20" id="KW-0472">Membrane</keyword>
<evidence type="ECO:0000256" key="2">
    <source>
        <dbReference type="ARBA" id="ARBA00007706"/>
    </source>
</evidence>
<dbReference type="InterPro" id="IPR005027">
    <property type="entry name" value="Glyco_trans_43"/>
</dbReference>
<evidence type="ECO:0000256" key="20">
    <source>
        <dbReference type="RuleBase" id="RU363127"/>
    </source>
</evidence>
<organism evidence="22">
    <name type="scientific">Callorhinchus milii</name>
    <name type="common">Ghost shark</name>
    <dbReference type="NCBI Taxonomy" id="7868"/>
    <lineage>
        <taxon>Eukaryota</taxon>
        <taxon>Metazoa</taxon>
        <taxon>Chordata</taxon>
        <taxon>Craniata</taxon>
        <taxon>Vertebrata</taxon>
        <taxon>Chondrichthyes</taxon>
        <taxon>Holocephali</taxon>
        <taxon>Chimaeriformes</taxon>
        <taxon>Callorhinchidae</taxon>
        <taxon>Callorhinchus</taxon>
    </lineage>
</organism>
<feature type="active site" description="Proton donor/acceptor" evidence="15">
    <location>
        <position position="276"/>
    </location>
</feature>
<feature type="disulfide bond" description="Interchain" evidence="19">
    <location>
        <position position="36"/>
    </location>
</feature>
<dbReference type="GO" id="GO:0046872">
    <property type="term" value="F:metal ion binding"/>
    <property type="evidence" value="ECO:0007669"/>
    <property type="project" value="UniProtKB-KW"/>
</dbReference>
<feature type="coiled-coil region" evidence="21">
    <location>
        <begin position="47"/>
        <end position="77"/>
    </location>
</feature>
<dbReference type="GO" id="GO:0050650">
    <property type="term" value="P:chondroitin sulfate proteoglycan biosynthetic process"/>
    <property type="evidence" value="ECO:0007669"/>
    <property type="project" value="TreeGrafter"/>
</dbReference>
<dbReference type="SUPFAM" id="SSF53448">
    <property type="entry name" value="Nucleotide-diphospho-sugar transferases"/>
    <property type="match status" value="1"/>
</dbReference>
<evidence type="ECO:0000256" key="3">
    <source>
        <dbReference type="ARBA" id="ARBA00012641"/>
    </source>
</evidence>
<evidence type="ECO:0000256" key="12">
    <source>
        <dbReference type="ARBA" id="ARBA00023211"/>
    </source>
</evidence>
<dbReference type="RefSeq" id="XP_042201207.1">
    <property type="nucleotide sequence ID" value="XM_042345273.1"/>
</dbReference>
<evidence type="ECO:0000256" key="16">
    <source>
        <dbReference type="PIRSR" id="PIRSR605027-2"/>
    </source>
</evidence>
<keyword evidence="11" id="KW-0325">Glycoprotein</keyword>